<organism evidence="3 4">
    <name type="scientific">Mycolicibacterium conceptionense</name>
    <dbReference type="NCBI Taxonomy" id="451644"/>
    <lineage>
        <taxon>Bacteria</taxon>
        <taxon>Bacillati</taxon>
        <taxon>Actinomycetota</taxon>
        <taxon>Actinomycetes</taxon>
        <taxon>Mycobacteriales</taxon>
        <taxon>Mycobacteriaceae</taxon>
        <taxon>Mycolicibacterium</taxon>
    </lineage>
</organism>
<keyword evidence="1" id="KW-1133">Transmembrane helix</keyword>
<dbReference type="Proteomes" id="UP000037594">
    <property type="component" value="Unassembled WGS sequence"/>
</dbReference>
<feature type="domain" description="Fatty acid desaturase" evidence="2">
    <location>
        <begin position="69"/>
        <end position="329"/>
    </location>
</feature>
<sequence>MNTDTRRTAAGTGSKDVLGISMADARSLIADLTERRRWIYWVDLTACVVIGYAAFLLCPADRLLSSLGIGCMLIAALAFYRAVLFVHEIVHAPEELRRFSAVWHLVCGIPLLVPQFTYEFHQDHHGSRTYGTAEDGEYVPYATEPRWRVIALPFTALLGPLVFVLRFLVLAPLSWLIPSIRSYVLTRASALMIDADFVRKLPEGRIPRSWLVQEFACFAYLVAMLALLVGGVYSPNRLAEAYLIVAAVLFVNWMRVLAAHRYESRNERMTFPEQVLDSIDHPSMPVIGELWAPLGLRYHAVHHLFPKLPYHQLGKARRRLAEAIPRDGGFWATEDRSLTASLRRLLTHPREAL</sequence>
<dbReference type="OrthoDB" id="9792534at2"/>
<evidence type="ECO:0000259" key="2">
    <source>
        <dbReference type="Pfam" id="PF00487"/>
    </source>
</evidence>
<reference evidence="3 4" key="1">
    <citation type="submission" date="2015-06" db="EMBL/GenBank/DDBJ databases">
        <title>Genome sequence of Mycobacterium conceptionense strain MLE.</title>
        <authorList>
            <person name="Greninger A.L."/>
            <person name="Cunningham G."/>
            <person name="Chiu C.Y."/>
            <person name="Miller S."/>
        </authorList>
    </citation>
    <scope>NUCLEOTIDE SEQUENCE [LARGE SCALE GENOMIC DNA]</scope>
    <source>
        <strain evidence="3 4">MLE</strain>
    </source>
</reference>
<feature type="transmembrane region" description="Helical" evidence="1">
    <location>
        <begin position="38"/>
        <end position="57"/>
    </location>
</feature>
<dbReference type="EMBL" id="LFOD01000005">
    <property type="protein sequence ID" value="KMV18969.1"/>
    <property type="molecule type" value="Genomic_DNA"/>
</dbReference>
<evidence type="ECO:0000313" key="3">
    <source>
        <dbReference type="EMBL" id="KMV18969.1"/>
    </source>
</evidence>
<name>A0A0J8X0L5_9MYCO</name>
<feature type="transmembrane region" description="Helical" evidence="1">
    <location>
        <begin position="150"/>
        <end position="177"/>
    </location>
</feature>
<feature type="transmembrane region" description="Helical" evidence="1">
    <location>
        <begin position="63"/>
        <end position="87"/>
    </location>
</feature>
<proteinExistence type="predicted"/>
<keyword evidence="1" id="KW-0472">Membrane</keyword>
<feature type="transmembrane region" description="Helical" evidence="1">
    <location>
        <begin position="99"/>
        <end position="118"/>
    </location>
</feature>
<gene>
    <name evidence="3" type="ORF">ACT17_08805</name>
</gene>
<protein>
    <submittedName>
        <fullName evidence="3">Fatty acid desaturase</fullName>
    </submittedName>
</protein>
<feature type="transmembrane region" description="Helical" evidence="1">
    <location>
        <begin position="215"/>
        <end position="233"/>
    </location>
</feature>
<comment type="caution">
    <text evidence="3">The sequence shown here is derived from an EMBL/GenBank/DDBJ whole genome shotgun (WGS) entry which is preliminary data.</text>
</comment>
<evidence type="ECO:0000256" key="1">
    <source>
        <dbReference type="SAM" id="Phobius"/>
    </source>
</evidence>
<accession>A0A0J8X0L5</accession>
<dbReference type="AlphaFoldDB" id="A0A0J8X0L5"/>
<evidence type="ECO:0000313" key="4">
    <source>
        <dbReference type="Proteomes" id="UP000037594"/>
    </source>
</evidence>
<dbReference type="GO" id="GO:0006629">
    <property type="term" value="P:lipid metabolic process"/>
    <property type="evidence" value="ECO:0007669"/>
    <property type="project" value="InterPro"/>
</dbReference>
<dbReference type="InterPro" id="IPR005804">
    <property type="entry name" value="FA_desaturase_dom"/>
</dbReference>
<dbReference type="Pfam" id="PF00487">
    <property type="entry name" value="FA_desaturase"/>
    <property type="match status" value="1"/>
</dbReference>
<keyword evidence="1" id="KW-0812">Transmembrane</keyword>
<dbReference type="RefSeq" id="WP_019343381.1">
    <property type="nucleotide sequence ID" value="NZ_AGSZ01000039.1"/>
</dbReference>
<feature type="transmembrane region" description="Helical" evidence="1">
    <location>
        <begin position="239"/>
        <end position="258"/>
    </location>
</feature>
<dbReference type="PATRIC" id="fig|451644.5.peg.1810"/>